<sequence length="87" mass="9872">MNVREVSPLDTTWEQDHARYRVYFWDVAAMASDEYEVLGEVDVEEVLAWASRYAAERGWSYTVYALALDNGRPGLIRLAGVLGDPFA</sequence>
<name>A0A3A9ZET9_9ACTN</name>
<evidence type="ECO:0000313" key="2">
    <source>
        <dbReference type="Proteomes" id="UP000272474"/>
    </source>
</evidence>
<organism evidence="1 2">
    <name type="scientific">Streptomyces hoynatensis</name>
    <dbReference type="NCBI Taxonomy" id="1141874"/>
    <lineage>
        <taxon>Bacteria</taxon>
        <taxon>Bacillati</taxon>
        <taxon>Actinomycetota</taxon>
        <taxon>Actinomycetes</taxon>
        <taxon>Kitasatosporales</taxon>
        <taxon>Streptomycetaceae</taxon>
        <taxon>Streptomyces</taxon>
    </lineage>
</organism>
<dbReference type="RefSeq" id="WP_120674169.1">
    <property type="nucleotide sequence ID" value="NZ_RBAL01000001.1"/>
</dbReference>
<gene>
    <name evidence="1" type="ORF">D7294_00300</name>
</gene>
<evidence type="ECO:0000313" key="1">
    <source>
        <dbReference type="EMBL" id="RKN46709.1"/>
    </source>
</evidence>
<reference evidence="1 2" key="1">
    <citation type="journal article" date="2014" name="Int. J. Syst. Evol. Microbiol.">
        <title>Streptomyces hoynatensis sp. nov., isolated from deep marine sediment.</title>
        <authorList>
            <person name="Veyisoglu A."/>
            <person name="Sahin N."/>
        </authorList>
    </citation>
    <scope>NUCLEOTIDE SEQUENCE [LARGE SCALE GENOMIC DNA]</scope>
    <source>
        <strain evidence="1 2">KCTC 29097</strain>
    </source>
</reference>
<accession>A0A3A9ZET9</accession>
<dbReference type="EMBL" id="RBAL01000001">
    <property type="protein sequence ID" value="RKN46709.1"/>
    <property type="molecule type" value="Genomic_DNA"/>
</dbReference>
<protein>
    <submittedName>
        <fullName evidence="1">Uncharacterized protein</fullName>
    </submittedName>
</protein>
<dbReference type="AlphaFoldDB" id="A0A3A9ZET9"/>
<comment type="caution">
    <text evidence="1">The sequence shown here is derived from an EMBL/GenBank/DDBJ whole genome shotgun (WGS) entry which is preliminary data.</text>
</comment>
<dbReference type="OrthoDB" id="5121906at2"/>
<proteinExistence type="predicted"/>
<dbReference type="Proteomes" id="UP000272474">
    <property type="component" value="Unassembled WGS sequence"/>
</dbReference>
<keyword evidence="2" id="KW-1185">Reference proteome</keyword>